<protein>
    <submittedName>
        <fullName evidence="8">Mechanosensitive ion channel protein MscS</fullName>
    </submittedName>
</protein>
<dbReference type="PANTHER" id="PTHR30566:SF25">
    <property type="entry name" value="INNER MEMBRANE PROTEIN"/>
    <property type="match status" value="1"/>
</dbReference>
<keyword evidence="4 6" id="KW-0472">Membrane</keyword>
<proteinExistence type="predicted"/>
<sequence>MPDDTELESATNLAVTLAWVAGAIVIAYLLGVVLTWVLRRIGRRADVIDDVATFSRLPVRATLTVFAASIAVQRTSSDADPWRGWVDHTLLIVNIATLTWLMVSFVQVAERRAIARFAGGDDEITDADRRWRRVRTQVTVLRRLAIAVVVVLGVAAILMTFPSFSDIGTTLFASAGVLSVVAGLAAQTSLGAVFAGMQIAFSGAVRVGDVVELEEARWWGRIEEITLTYVVVRLWDERRLVLPSTYFTTTPFENWTRNATEIMGTVEFDVDFRVPLHEMRAEVDRLLAQSDQWDGRRGVLQVTNAIGGVVRVRIVVSAPNAGALFDLRCLVREGLVDWLHRTGGALPMQRLVQYDPDSETVHRRHGDGETPRVGASLFSGSPHADERASLFDERQFEEPADDYAASNGRGRG</sequence>
<feature type="region of interest" description="Disordered" evidence="5">
    <location>
        <begin position="357"/>
        <end position="412"/>
    </location>
</feature>
<dbReference type="InterPro" id="IPR010920">
    <property type="entry name" value="LSM_dom_sf"/>
</dbReference>
<evidence type="ECO:0000313" key="8">
    <source>
        <dbReference type="EMBL" id="BBY29573.1"/>
    </source>
</evidence>
<feature type="transmembrane region" description="Helical" evidence="6">
    <location>
        <begin position="12"/>
        <end position="37"/>
    </location>
</feature>
<evidence type="ECO:0000259" key="7">
    <source>
        <dbReference type="Pfam" id="PF00924"/>
    </source>
</evidence>
<evidence type="ECO:0000256" key="3">
    <source>
        <dbReference type="ARBA" id="ARBA00022989"/>
    </source>
</evidence>
<dbReference type="EMBL" id="AP022588">
    <property type="protein sequence ID" value="BBY29573.1"/>
    <property type="molecule type" value="Genomic_DNA"/>
</dbReference>
<dbReference type="GO" id="GO:0055085">
    <property type="term" value="P:transmembrane transport"/>
    <property type="evidence" value="ECO:0007669"/>
    <property type="project" value="InterPro"/>
</dbReference>
<evidence type="ECO:0000256" key="5">
    <source>
        <dbReference type="SAM" id="MobiDB-lite"/>
    </source>
</evidence>
<dbReference type="InterPro" id="IPR006685">
    <property type="entry name" value="MscS_channel_2nd"/>
</dbReference>
<keyword evidence="2 6" id="KW-0812">Transmembrane</keyword>
<dbReference type="SUPFAM" id="SSF50182">
    <property type="entry name" value="Sm-like ribonucleoproteins"/>
    <property type="match status" value="1"/>
</dbReference>
<dbReference type="Pfam" id="PF00924">
    <property type="entry name" value="MS_channel_2nd"/>
    <property type="match status" value="1"/>
</dbReference>
<name>A0A7I7QT55_9MYCO</name>
<dbReference type="RefSeq" id="WP_163798452.1">
    <property type="nucleotide sequence ID" value="NZ_AP022588.1"/>
</dbReference>
<dbReference type="AlphaFoldDB" id="A0A7I7QT55"/>
<organism evidence="8 9">
    <name type="scientific">Mycolicibacterium sediminis</name>
    <dbReference type="NCBI Taxonomy" id="1286180"/>
    <lineage>
        <taxon>Bacteria</taxon>
        <taxon>Bacillati</taxon>
        <taxon>Actinomycetota</taxon>
        <taxon>Actinomycetes</taxon>
        <taxon>Mycobacteriales</taxon>
        <taxon>Mycobacteriaceae</taxon>
        <taxon>Mycolicibacterium</taxon>
    </lineage>
</organism>
<feature type="transmembrane region" description="Helical" evidence="6">
    <location>
        <begin position="171"/>
        <end position="196"/>
    </location>
</feature>
<feature type="domain" description="Mechanosensitive ion channel MscS" evidence="7">
    <location>
        <begin position="191"/>
        <end position="257"/>
    </location>
</feature>
<keyword evidence="3 6" id="KW-1133">Transmembrane helix</keyword>
<comment type="subcellular location">
    <subcellularLocation>
        <location evidence="1">Membrane</location>
    </subcellularLocation>
</comment>
<evidence type="ECO:0000256" key="4">
    <source>
        <dbReference type="ARBA" id="ARBA00023136"/>
    </source>
</evidence>
<accession>A0A7I7QT55</accession>
<feature type="transmembrane region" description="Helical" evidence="6">
    <location>
        <begin position="88"/>
        <end position="106"/>
    </location>
</feature>
<dbReference type="Gene3D" id="1.10.287.1260">
    <property type="match status" value="1"/>
</dbReference>
<feature type="transmembrane region" description="Helical" evidence="6">
    <location>
        <begin position="57"/>
        <end position="76"/>
    </location>
</feature>
<dbReference type="Gene3D" id="2.30.30.60">
    <property type="match status" value="1"/>
</dbReference>
<keyword evidence="9" id="KW-1185">Reference proteome</keyword>
<evidence type="ECO:0000256" key="6">
    <source>
        <dbReference type="SAM" id="Phobius"/>
    </source>
</evidence>
<dbReference type="KEGG" id="msei:MSEDJ_36690"/>
<gene>
    <name evidence="8" type="ORF">MSEDJ_36690</name>
</gene>
<dbReference type="Proteomes" id="UP000467193">
    <property type="component" value="Chromosome"/>
</dbReference>
<feature type="transmembrane region" description="Helical" evidence="6">
    <location>
        <begin position="140"/>
        <end position="159"/>
    </location>
</feature>
<dbReference type="GO" id="GO:0016020">
    <property type="term" value="C:membrane"/>
    <property type="evidence" value="ECO:0007669"/>
    <property type="project" value="UniProtKB-SubCell"/>
</dbReference>
<evidence type="ECO:0000256" key="2">
    <source>
        <dbReference type="ARBA" id="ARBA00022692"/>
    </source>
</evidence>
<reference evidence="8 9" key="1">
    <citation type="journal article" date="2019" name="Emerg. Microbes Infect.">
        <title>Comprehensive subspecies identification of 175 nontuberculous mycobacteria species based on 7547 genomic profiles.</title>
        <authorList>
            <person name="Matsumoto Y."/>
            <person name="Kinjo T."/>
            <person name="Motooka D."/>
            <person name="Nabeya D."/>
            <person name="Jung N."/>
            <person name="Uechi K."/>
            <person name="Horii T."/>
            <person name="Iida T."/>
            <person name="Fujita J."/>
            <person name="Nakamura S."/>
        </authorList>
    </citation>
    <scope>NUCLEOTIDE SEQUENCE [LARGE SCALE GENOMIC DNA]</scope>
    <source>
        <strain evidence="8 9">JCM 17899</strain>
    </source>
</reference>
<dbReference type="PANTHER" id="PTHR30566">
    <property type="entry name" value="YNAI-RELATED MECHANOSENSITIVE ION CHANNEL"/>
    <property type="match status" value="1"/>
</dbReference>
<evidence type="ECO:0000313" key="9">
    <source>
        <dbReference type="Proteomes" id="UP000467193"/>
    </source>
</evidence>
<dbReference type="InterPro" id="IPR023408">
    <property type="entry name" value="MscS_beta-dom_sf"/>
</dbReference>
<feature type="compositionally biased region" description="Basic and acidic residues" evidence="5">
    <location>
        <begin position="383"/>
        <end position="397"/>
    </location>
</feature>
<evidence type="ECO:0000256" key="1">
    <source>
        <dbReference type="ARBA" id="ARBA00004370"/>
    </source>
</evidence>